<proteinExistence type="predicted"/>
<organism evidence="1 2">
    <name type="scientific">Rhizophagus irregularis</name>
    <dbReference type="NCBI Taxonomy" id="588596"/>
    <lineage>
        <taxon>Eukaryota</taxon>
        <taxon>Fungi</taxon>
        <taxon>Fungi incertae sedis</taxon>
        <taxon>Mucoromycota</taxon>
        <taxon>Glomeromycotina</taxon>
        <taxon>Glomeromycetes</taxon>
        <taxon>Glomerales</taxon>
        <taxon>Glomeraceae</taxon>
        <taxon>Rhizophagus</taxon>
    </lineage>
</organism>
<dbReference type="VEuPathDB" id="FungiDB:FUN_007816"/>
<dbReference type="VEuPathDB" id="FungiDB:RhiirFUN_001190"/>
<reference evidence="1 2" key="1">
    <citation type="submission" date="2016-04" db="EMBL/GenBank/DDBJ databases">
        <title>Genome analyses suggest a sexual origin of heterokaryosis in a supposedly ancient asexual fungus.</title>
        <authorList>
            <person name="Ropars J."/>
            <person name="Sedzielewska K."/>
            <person name="Noel J."/>
            <person name="Charron P."/>
            <person name="Farinelli L."/>
            <person name="Marton T."/>
            <person name="Kruger M."/>
            <person name="Pelin A."/>
            <person name="Brachmann A."/>
            <person name="Corradi N."/>
        </authorList>
    </citation>
    <scope>NUCLEOTIDE SEQUENCE [LARGE SCALE GENOMIC DNA]</scope>
    <source>
        <strain evidence="1 2">C2</strain>
    </source>
</reference>
<evidence type="ECO:0000313" key="2">
    <source>
        <dbReference type="Proteomes" id="UP000233469"/>
    </source>
</evidence>
<gene>
    <name evidence="1" type="ORF">RhiirC2_800878</name>
</gene>
<dbReference type="AlphaFoldDB" id="A0A2N1M342"/>
<accession>A0A2N1M342</accession>
<name>A0A2N1M342_9GLOM</name>
<dbReference type="Proteomes" id="UP000233469">
    <property type="component" value="Unassembled WGS sequence"/>
</dbReference>
<protein>
    <submittedName>
        <fullName evidence="1">Uncharacterized protein</fullName>
    </submittedName>
</protein>
<sequence>MPSVLQILCVLHIFGTYKVISEKIESLIREYKAKDKGSPEWIAFIEEHFKSAEMYEAGMTKKCAKKILDAIDDNRFLIRVKFIRDNSSYDGRYNYAFKIVDEYQPIRESKRAGKKFVPEGLNVIFTKKTKPGFWVGIDEKFLVKIIQGEKQSEYIELNANAVEPDSKRLMPMKDGTLNCVAQRVIDHFEKAKKGYGLTSTRKQKIGTWEKRMRQPDARVEDVAELEKILTLQKPCKLERC</sequence>
<dbReference type="VEuPathDB" id="FungiDB:RhiirA1_481483"/>
<dbReference type="EMBL" id="LLXL01006302">
    <property type="protein sequence ID" value="PKK56043.1"/>
    <property type="molecule type" value="Genomic_DNA"/>
</dbReference>
<comment type="caution">
    <text evidence="1">The sequence shown here is derived from an EMBL/GenBank/DDBJ whole genome shotgun (WGS) entry which is preliminary data.</text>
</comment>
<reference evidence="1 2" key="2">
    <citation type="submission" date="2017-10" db="EMBL/GenBank/DDBJ databases">
        <title>Extensive intraspecific genome diversity in a model arbuscular mycorrhizal fungus.</title>
        <authorList>
            <person name="Chen E.C.H."/>
            <person name="Morin E."/>
            <person name="Baudet D."/>
            <person name="Noel J."/>
            <person name="Ndikumana S."/>
            <person name="Charron P."/>
            <person name="St-Onge C."/>
            <person name="Giorgi J."/>
            <person name="Grigoriev I.V."/>
            <person name="Roux C."/>
            <person name="Martin F.M."/>
            <person name="Corradi N."/>
        </authorList>
    </citation>
    <scope>NUCLEOTIDE SEQUENCE [LARGE SCALE GENOMIC DNA]</scope>
    <source>
        <strain evidence="1 2">C2</strain>
    </source>
</reference>
<evidence type="ECO:0000313" key="1">
    <source>
        <dbReference type="EMBL" id="PKK56043.1"/>
    </source>
</evidence>